<feature type="non-terminal residue" evidence="1">
    <location>
        <position position="1"/>
    </location>
</feature>
<comment type="caution">
    <text evidence="1">The sequence shown here is derived from an EMBL/GenBank/DDBJ whole genome shotgun (WGS) entry which is preliminary data.</text>
</comment>
<organism evidence="1 2">
    <name type="scientific">Candidatus Amesbacteria bacterium GW2011_GWA2_42_12</name>
    <dbReference type="NCBI Taxonomy" id="1618356"/>
    <lineage>
        <taxon>Bacteria</taxon>
        <taxon>Candidatus Amesiibacteriota</taxon>
    </lineage>
</organism>
<proteinExistence type="predicted"/>
<accession>A0A0G1B0W6</accession>
<dbReference type="Proteomes" id="UP000034160">
    <property type="component" value="Unassembled WGS sequence"/>
</dbReference>
<dbReference type="EMBL" id="LCCN01000021">
    <property type="protein sequence ID" value="KKS31153.1"/>
    <property type="molecule type" value="Genomic_DNA"/>
</dbReference>
<evidence type="ECO:0000313" key="2">
    <source>
        <dbReference type="Proteomes" id="UP000034160"/>
    </source>
</evidence>
<protein>
    <submittedName>
        <fullName evidence="1">Uncharacterized protein</fullName>
    </submittedName>
</protein>
<reference evidence="1 2" key="1">
    <citation type="journal article" date="2015" name="Nature">
        <title>rRNA introns, odd ribosomes, and small enigmatic genomes across a large radiation of phyla.</title>
        <authorList>
            <person name="Brown C.T."/>
            <person name="Hug L.A."/>
            <person name="Thomas B.C."/>
            <person name="Sharon I."/>
            <person name="Castelle C.J."/>
            <person name="Singh A."/>
            <person name="Wilkins M.J."/>
            <person name="Williams K.H."/>
            <person name="Banfield J.F."/>
        </authorList>
    </citation>
    <scope>NUCLEOTIDE SEQUENCE [LARGE SCALE GENOMIC DNA]</scope>
</reference>
<sequence>GVVPSCLLVADLIGALVLLTCSSGLVIHHRNNSLQDLFYHFRYKAYILQNMPQFSEESRQIGELIESEITHKKILSLQELTEKYHCDESDLPKILKKSAKSLFEICKKKNKTFGNELNQDMETVFLLFKATRNLPENHELIGLSKSLDNLDSFLDSQNVSDDVIIRTRLVEGIYRFMSTYADEKGVITVTSFPLSPTISQDRYSLSGDWLKLTPKYENDIVTYAKPEVVEEVISLLESNEKISAEITHSTTSAALLGVASENAIISGASIVEKGQKIRSGEHTSMLNPLGRGPSGGTGGHRYIFATNGVSDLYGANNWFDEYRVTFGTTENNRIKNLQEENVDLMDYHFMYGDGLNLGVRFPLNKVTYVYSESAHLENVKRWAAKYAPQAKVISLEAYRLINTFVETDEQNKRLSIEDLKNLLKQPKIRI</sequence>
<gene>
    <name evidence="1" type="ORF">UU93_C0021G0001</name>
</gene>
<name>A0A0G1B0W6_9BACT</name>
<dbReference type="AlphaFoldDB" id="A0A0G1B0W6"/>
<evidence type="ECO:0000313" key="1">
    <source>
        <dbReference type="EMBL" id="KKS31153.1"/>
    </source>
</evidence>